<organism evidence="1 2">
    <name type="scientific">Fermentimonas caenicola</name>
    <dbReference type="NCBI Taxonomy" id="1562970"/>
    <lineage>
        <taxon>Bacteria</taxon>
        <taxon>Pseudomonadati</taxon>
        <taxon>Bacteroidota</taxon>
        <taxon>Bacteroidia</taxon>
        <taxon>Bacteroidales</taxon>
        <taxon>Dysgonomonadaceae</taxon>
        <taxon>Fermentimonas</taxon>
    </lineage>
</organism>
<keyword evidence="2" id="KW-1185">Reference proteome</keyword>
<protein>
    <submittedName>
        <fullName evidence="1">Uncharacterized protein</fullName>
    </submittedName>
</protein>
<gene>
    <name evidence="1" type="ORF">ING2E5B_0628</name>
</gene>
<dbReference type="HOGENOM" id="CLU_2466404_0_0_10"/>
<proteinExistence type="predicted"/>
<evidence type="ECO:0000313" key="1">
    <source>
        <dbReference type="EMBL" id="CEA15395.1"/>
    </source>
</evidence>
<reference evidence="1 2" key="1">
    <citation type="submission" date="2014-08" db="EMBL/GenBank/DDBJ databases">
        <authorList>
            <person name="Wibberg D."/>
        </authorList>
    </citation>
    <scope>NUCLEOTIDE SEQUENCE [LARGE SCALE GENOMIC DNA]</scope>
    <source>
        <strain evidence="2">ING2-E5B</strain>
    </source>
</reference>
<accession>A0A098BXM1</accession>
<dbReference type="EMBL" id="LN515532">
    <property type="protein sequence ID" value="CEA15395.1"/>
    <property type="molecule type" value="Genomic_DNA"/>
</dbReference>
<sequence>MKEKSFLEQYYEENFAIFKSKTIQELIDAFNRQVGNKGWTGTRGAYGAALRKALDESGYSLDETVFTPNFTSYRRKIILDKGKIVPIN</sequence>
<dbReference type="Proteomes" id="UP000032417">
    <property type="component" value="Chromosome 1"/>
</dbReference>
<evidence type="ECO:0000313" key="2">
    <source>
        <dbReference type="Proteomes" id="UP000032417"/>
    </source>
</evidence>
<dbReference type="OrthoDB" id="1072795at2"/>
<name>A0A098BXM1_9BACT</name>
<dbReference type="KEGG" id="pbt:ING2E5B_0628"/>
<dbReference type="AlphaFoldDB" id="A0A098BXM1"/>